<name>A0A182I0T3_ANOAR</name>
<sequence length="120" mass="13696">MVKDLDFIQDINEKYGGLEFELHGKLEEIVKMEHSLQVNEAKTDDKSKTGKVESFNSSTETMKRRNHELLKSLEISKARLRSRATFSPLESILQKAIGNYLKETSLVPCSTKKVYGPTYV</sequence>
<dbReference type="VEuPathDB" id="VectorBase:AARA21_005411"/>
<evidence type="ECO:0000313" key="2">
    <source>
        <dbReference type="EnsemblMetazoa" id="AARA007172-PA"/>
    </source>
</evidence>
<feature type="compositionally biased region" description="Basic and acidic residues" evidence="1">
    <location>
        <begin position="41"/>
        <end position="51"/>
    </location>
</feature>
<organism evidence="2 3">
    <name type="scientific">Anopheles arabiensis</name>
    <name type="common">Mosquito</name>
    <dbReference type="NCBI Taxonomy" id="7173"/>
    <lineage>
        <taxon>Eukaryota</taxon>
        <taxon>Metazoa</taxon>
        <taxon>Ecdysozoa</taxon>
        <taxon>Arthropoda</taxon>
        <taxon>Hexapoda</taxon>
        <taxon>Insecta</taxon>
        <taxon>Pterygota</taxon>
        <taxon>Neoptera</taxon>
        <taxon>Endopterygota</taxon>
        <taxon>Diptera</taxon>
        <taxon>Nematocera</taxon>
        <taxon>Culicoidea</taxon>
        <taxon>Culicidae</taxon>
        <taxon>Anophelinae</taxon>
        <taxon>Anopheles</taxon>
    </lineage>
</organism>
<dbReference type="Proteomes" id="UP000075840">
    <property type="component" value="Unassembled WGS sequence"/>
</dbReference>
<evidence type="ECO:0000313" key="3">
    <source>
        <dbReference type="Proteomes" id="UP000075840"/>
    </source>
</evidence>
<proteinExistence type="predicted"/>
<dbReference type="KEGG" id="aara:120900528"/>
<dbReference type="EMBL" id="APCN01005264">
    <property type="status" value="NOT_ANNOTATED_CDS"/>
    <property type="molecule type" value="Genomic_DNA"/>
</dbReference>
<evidence type="ECO:0000256" key="1">
    <source>
        <dbReference type="SAM" id="MobiDB-lite"/>
    </source>
</evidence>
<dbReference type="EnsemblMetazoa" id="AARA007172-RA">
    <property type="protein sequence ID" value="AARA007172-PA"/>
    <property type="gene ID" value="AARA007172"/>
</dbReference>
<feature type="region of interest" description="Disordered" evidence="1">
    <location>
        <begin position="38"/>
        <end position="61"/>
    </location>
</feature>
<dbReference type="VEuPathDB" id="VectorBase:AARA007172"/>
<keyword evidence="3" id="KW-1185">Reference proteome</keyword>
<dbReference type="AlphaFoldDB" id="A0A182I0T3"/>
<dbReference type="GeneID" id="120900528"/>
<reference evidence="2" key="1">
    <citation type="submission" date="2022-08" db="UniProtKB">
        <authorList>
            <consortium name="EnsemblMetazoa"/>
        </authorList>
    </citation>
    <scope>IDENTIFICATION</scope>
    <source>
        <strain evidence="2">Dongola</strain>
    </source>
</reference>
<protein>
    <submittedName>
        <fullName evidence="2">Uncharacterized protein</fullName>
    </submittedName>
</protein>
<accession>A0A182I0T3</accession>
<dbReference type="RefSeq" id="XP_040163568.1">
    <property type="nucleotide sequence ID" value="XM_040307634.1"/>
</dbReference>